<accession>A0A849K8D5</accession>
<evidence type="ECO:0008006" key="3">
    <source>
        <dbReference type="Google" id="ProtNLM"/>
    </source>
</evidence>
<reference evidence="1 2" key="1">
    <citation type="submission" date="2020-05" db="EMBL/GenBank/DDBJ databases">
        <authorList>
            <person name="Khan S.A."/>
            <person name="Jeon C.O."/>
            <person name="Chun B.H."/>
        </authorList>
    </citation>
    <scope>NUCLEOTIDE SEQUENCE [LARGE SCALE GENOMIC DNA]</scope>
    <source>
        <strain evidence="1 2">B156</strain>
    </source>
</reference>
<dbReference type="RefSeq" id="WP_171561574.1">
    <property type="nucleotide sequence ID" value="NZ_JABFCS010000001.1"/>
</dbReference>
<keyword evidence="2" id="KW-1185">Reference proteome</keyword>
<comment type="caution">
    <text evidence="1">The sequence shown here is derived from an EMBL/GenBank/DDBJ whole genome shotgun (WGS) entry which is preliminary data.</text>
</comment>
<evidence type="ECO:0000313" key="2">
    <source>
        <dbReference type="Proteomes" id="UP000552954"/>
    </source>
</evidence>
<gene>
    <name evidence="1" type="ORF">HK415_17870</name>
</gene>
<proteinExistence type="predicted"/>
<evidence type="ECO:0000313" key="1">
    <source>
        <dbReference type="EMBL" id="NNU44622.1"/>
    </source>
</evidence>
<reference evidence="1 2" key="2">
    <citation type="submission" date="2020-06" db="EMBL/GenBank/DDBJ databases">
        <title>Ramlibacter rhizophilus sp. nov., isolated from rhizosphere soil of national flower Mugunghwa from South Korea.</title>
        <authorList>
            <person name="Zheng-Fei Y."/>
            <person name="Huan T."/>
        </authorList>
    </citation>
    <scope>NUCLEOTIDE SEQUENCE [LARGE SCALE GENOMIC DNA]</scope>
    <source>
        <strain evidence="1 2">B156</strain>
    </source>
</reference>
<sequence>MTATSMPSRTAAQRLAVLVLLAAFVLAQALGWIHRGLHGESGAAWRGASEVHALAEPRDAEGGIFEALFGSHADASDCRLFDVVAQPAMASAKLAIAPLAPPAAMLLASNAGFVARWCALFDARGPPTSR</sequence>
<name>A0A849K8D5_9BURK</name>
<organism evidence="1 2">
    <name type="scientific">Ramlibacter montanisoli</name>
    <dbReference type="NCBI Taxonomy" id="2732512"/>
    <lineage>
        <taxon>Bacteria</taxon>
        <taxon>Pseudomonadati</taxon>
        <taxon>Pseudomonadota</taxon>
        <taxon>Betaproteobacteria</taxon>
        <taxon>Burkholderiales</taxon>
        <taxon>Comamonadaceae</taxon>
        <taxon>Ramlibacter</taxon>
    </lineage>
</organism>
<dbReference type="EMBL" id="JABFCS010000001">
    <property type="protein sequence ID" value="NNU44622.1"/>
    <property type="molecule type" value="Genomic_DNA"/>
</dbReference>
<protein>
    <recommendedName>
        <fullName evidence="3">DUF2946 domain-containing protein</fullName>
    </recommendedName>
</protein>
<dbReference type="Proteomes" id="UP000552954">
    <property type="component" value="Unassembled WGS sequence"/>
</dbReference>
<dbReference type="AlphaFoldDB" id="A0A849K8D5"/>